<proteinExistence type="predicted"/>
<feature type="compositionally biased region" description="Low complexity" evidence="1">
    <location>
        <begin position="40"/>
        <end position="49"/>
    </location>
</feature>
<feature type="compositionally biased region" description="Polar residues" evidence="1">
    <location>
        <begin position="417"/>
        <end position="463"/>
    </location>
</feature>
<dbReference type="EMBL" id="FMSP01000003">
    <property type="protein sequence ID" value="SCV68195.1"/>
    <property type="molecule type" value="Genomic_DNA"/>
</dbReference>
<feature type="region of interest" description="Disordered" evidence="1">
    <location>
        <begin position="274"/>
        <end position="326"/>
    </location>
</feature>
<feature type="compositionally biased region" description="Low complexity" evidence="1">
    <location>
        <begin position="634"/>
        <end position="647"/>
    </location>
</feature>
<name>A0A238F572_9BASI</name>
<feature type="compositionally biased region" description="Low complexity" evidence="1">
    <location>
        <begin position="274"/>
        <end position="291"/>
    </location>
</feature>
<dbReference type="STRING" id="269621.A0A238F572"/>
<organism evidence="2 3">
    <name type="scientific">Microbotryum intermedium</name>
    <dbReference type="NCBI Taxonomy" id="269621"/>
    <lineage>
        <taxon>Eukaryota</taxon>
        <taxon>Fungi</taxon>
        <taxon>Dikarya</taxon>
        <taxon>Basidiomycota</taxon>
        <taxon>Pucciniomycotina</taxon>
        <taxon>Microbotryomycetes</taxon>
        <taxon>Microbotryales</taxon>
        <taxon>Microbotryaceae</taxon>
        <taxon>Microbotryum</taxon>
    </lineage>
</organism>
<evidence type="ECO:0000313" key="2">
    <source>
        <dbReference type="EMBL" id="SCV68195.1"/>
    </source>
</evidence>
<evidence type="ECO:0000313" key="3">
    <source>
        <dbReference type="Proteomes" id="UP000198372"/>
    </source>
</evidence>
<evidence type="ECO:0000256" key="1">
    <source>
        <dbReference type="SAM" id="MobiDB-lite"/>
    </source>
</evidence>
<keyword evidence="3" id="KW-1185">Reference proteome</keyword>
<feature type="compositionally biased region" description="Low complexity" evidence="1">
    <location>
        <begin position="469"/>
        <end position="488"/>
    </location>
</feature>
<dbReference type="OrthoDB" id="2530177at2759"/>
<sequence>MSGSSDPPRNDDSDPVGFNFSSSAALRYGSPRHDDMVQCQLQAHQAQQHLHADSYSGPSQSRGAQNGHGYDASTIIDHSYPPYPSSGLSAAASPLGLAPTTQAGLDRSLASTSRLPASISTYYQAVGSEYHDSYSEVTPVPYNLLPYQAHGLPHFNSDPSSADVYPYQHDQIQPHQPVEHSYDDPHAQATVNNNHHGPDWCSFQSQQQEHHHLPNRRLQPQQRRQQRPGAMQSHCLSSPRTTVGSAQFEAPLHTVTTDIGSCSPYQYPNYPALAGSASRSSSTGRDSNHSSQYPSYSASTEWAPRATHPSDSAQFQPPPHLQHTGQYYSPHEIHASSVASTGHEYHPLSAIDQSYIGHPDAALHPNVASHPPAPVPLEAAYDPMNPPAHPSASLQRAAPTPFHCASPVVDPAAGLDTSDSSWHGQPTETSNPSIYSSSHTFTFAHNGPPTNASGPQTSNSGSYASRLYSTPPMTPDSGPGSTGSATTSEAARSPSTVVLVAAAERKKIREERAAAEVASKNVASSPGDVLPSLIPGIKAITVKKSAQAGSARPCLELPVSCQMCSTPIGKLSLRGTSIDKGNDRIIAKGVYFCLACVPVLRRVKPSLATREPEATYADTLSAAVDRLESLTLGLSPTLGSSPTGTQPGNPPGSQPSAQHRSSPSSAPTSASKKRVKGEENLLACDICRRDIGSGELTCALRDAPPGSKVEYTPEVACASCSEKYRRCSDCGGGGGAKGVGRWRARELFPGGRRTCQLSHARQGSLSEMSYDVWPITSLPPEQLPDLIAMCREIYMLHVLGTLAVLDMMESVAPLASTFEQVLLLATDAWPMFERAMREDIEPTTSTRRYLALRWIAMRKPQPKRDGSRSANTPSLTANGRTLAGFVLAEQDLLLGSCYITVTMPTGTGEGYDATSRLMHSLFRHIQNDIASINAMRARQSEPLLPLLKHAWTLHFEKRESRVMNRPDAKRGFLSLEECEACPVAAHQLSSRSALLTRRLVYASTDLATYPDADEKYFTPHRPVWLSVDLLKYWNCYVKRITDNDDWLVTNTRRVISSSGDGG</sequence>
<reference evidence="3" key="1">
    <citation type="submission" date="2016-09" db="EMBL/GenBank/DDBJ databases">
        <authorList>
            <person name="Jeantristanb JTB J.-T."/>
            <person name="Ricardo R."/>
        </authorList>
    </citation>
    <scope>NUCLEOTIDE SEQUENCE [LARGE SCALE GENOMIC DNA]</scope>
</reference>
<feature type="region of interest" description="Disordered" evidence="1">
    <location>
        <begin position="634"/>
        <end position="674"/>
    </location>
</feature>
<feature type="compositionally biased region" description="Basic and acidic residues" evidence="1">
    <location>
        <begin position="177"/>
        <end position="186"/>
    </location>
</feature>
<dbReference type="AlphaFoldDB" id="A0A238F572"/>
<accession>A0A238F572</accession>
<feature type="compositionally biased region" description="Low complexity" evidence="1">
    <location>
        <begin position="661"/>
        <end position="670"/>
    </location>
</feature>
<gene>
    <name evidence="2" type="ORF">BQ2448_316</name>
</gene>
<feature type="region of interest" description="Disordered" evidence="1">
    <location>
        <begin position="403"/>
        <end position="496"/>
    </location>
</feature>
<dbReference type="Proteomes" id="UP000198372">
    <property type="component" value="Unassembled WGS sequence"/>
</dbReference>
<feature type="region of interest" description="Disordered" evidence="1">
    <location>
        <begin position="1"/>
        <end position="78"/>
    </location>
</feature>
<feature type="region of interest" description="Disordered" evidence="1">
    <location>
        <begin position="174"/>
        <end position="242"/>
    </location>
</feature>
<protein>
    <submittedName>
        <fullName evidence="2">BQ2448_316 protein</fullName>
    </submittedName>
</protein>